<reference evidence="5" key="1">
    <citation type="journal article" date="2019" name="Int. J. Syst. Evol. Microbiol.">
        <title>Halobacteriovorax valvorus sp. nov., a novel prokaryotic predator isolated from coastal seawater of China.</title>
        <authorList>
            <person name="Chen M.-X."/>
        </authorList>
    </citation>
    <scope>NUCLEOTIDE SEQUENCE [LARGE SCALE GENOMIC DNA]</scope>
    <source>
        <strain evidence="5">BL9</strain>
    </source>
</reference>
<gene>
    <name evidence="4" type="ORF">DAY19_01965</name>
</gene>
<accession>A0ABY0IL13</accession>
<dbReference type="RefSeq" id="WP_114705506.1">
    <property type="nucleotide sequence ID" value="NZ_QDKL01000001.1"/>
</dbReference>
<dbReference type="Proteomes" id="UP000443582">
    <property type="component" value="Unassembled WGS sequence"/>
</dbReference>
<sequence>METLKEFRPDSIKKYSTTTKKLRKSRTKSKKSSASIFSTSNIALLVGVLLLGYGKYQSSVKLKKKNQIISSMSQELDKLKMEKMKYMADKKIQAIASQTLDSKKSHIESLKAIVAKSKSDLTKVSNELSELKKLKMTELQYKTKLAQIEKDYQQRLDAHNLDSTRTIKKMGRQMMAEVDKIKTRAPASASTHVVNYKSFKKVNKSLKAVPAKSSHGDLEVGEWHDSSMEF</sequence>
<keyword evidence="3" id="KW-0472">Membrane</keyword>
<feature type="coiled-coil region" evidence="1">
    <location>
        <begin position="62"/>
        <end position="89"/>
    </location>
</feature>
<evidence type="ECO:0000256" key="3">
    <source>
        <dbReference type="SAM" id="Phobius"/>
    </source>
</evidence>
<keyword evidence="3" id="KW-1133">Transmembrane helix</keyword>
<keyword evidence="1" id="KW-0175">Coiled coil</keyword>
<organism evidence="4 5">
    <name type="scientific">Halobacteriovorax vibrionivorans</name>
    <dbReference type="NCBI Taxonomy" id="2152716"/>
    <lineage>
        <taxon>Bacteria</taxon>
        <taxon>Pseudomonadati</taxon>
        <taxon>Bdellovibrionota</taxon>
        <taxon>Bacteriovoracia</taxon>
        <taxon>Bacteriovoracales</taxon>
        <taxon>Halobacteriovoraceae</taxon>
        <taxon>Halobacteriovorax</taxon>
    </lineage>
</organism>
<feature type="region of interest" description="Disordered" evidence="2">
    <location>
        <begin position="210"/>
        <end position="230"/>
    </location>
</feature>
<name>A0ABY0IL13_9BACT</name>
<evidence type="ECO:0000313" key="5">
    <source>
        <dbReference type="Proteomes" id="UP000443582"/>
    </source>
</evidence>
<comment type="caution">
    <text evidence="4">The sequence shown here is derived from an EMBL/GenBank/DDBJ whole genome shotgun (WGS) entry which is preliminary data.</text>
</comment>
<proteinExistence type="predicted"/>
<dbReference type="EMBL" id="QDKL01000001">
    <property type="protein sequence ID" value="RZF22561.1"/>
    <property type="molecule type" value="Genomic_DNA"/>
</dbReference>
<evidence type="ECO:0000256" key="1">
    <source>
        <dbReference type="SAM" id="Coils"/>
    </source>
</evidence>
<keyword evidence="5" id="KW-1185">Reference proteome</keyword>
<feature type="transmembrane region" description="Helical" evidence="3">
    <location>
        <begin position="33"/>
        <end position="54"/>
    </location>
</feature>
<protein>
    <submittedName>
        <fullName evidence="4">Uncharacterized protein</fullName>
    </submittedName>
</protein>
<evidence type="ECO:0000256" key="2">
    <source>
        <dbReference type="SAM" id="MobiDB-lite"/>
    </source>
</evidence>
<feature type="compositionally biased region" description="Basic and acidic residues" evidence="2">
    <location>
        <begin position="214"/>
        <end position="230"/>
    </location>
</feature>
<evidence type="ECO:0000313" key="4">
    <source>
        <dbReference type="EMBL" id="RZF22561.1"/>
    </source>
</evidence>
<keyword evidence="3" id="KW-0812">Transmembrane</keyword>